<reference evidence="2 3" key="1">
    <citation type="submission" date="2024-04" db="EMBL/GenBank/DDBJ databases">
        <title>Tritrichomonas musculus Genome.</title>
        <authorList>
            <person name="Alves-Ferreira E."/>
            <person name="Grigg M."/>
            <person name="Lorenzi H."/>
            <person name="Galac M."/>
        </authorList>
    </citation>
    <scope>NUCLEOTIDE SEQUENCE [LARGE SCALE GENOMIC DNA]</scope>
    <source>
        <strain evidence="2 3">EAF2021</strain>
    </source>
</reference>
<evidence type="ECO:0000313" key="2">
    <source>
        <dbReference type="EMBL" id="KAK8840124.1"/>
    </source>
</evidence>
<protein>
    <submittedName>
        <fullName evidence="2">Uncharacterized protein</fullName>
    </submittedName>
</protein>
<name>A0ABR2H1P2_9EUKA</name>
<sequence>MLLNNKSGVNMLINRATDYLFVLMPDDNAENLSILKYVEKVEELCKQGRFIENSSPQLGKLICGDEQYLEKNTVVNRHELINVYSNLGKKYEIRFNEDTIDDVCSIDDARF</sequence>
<proteinExistence type="predicted"/>
<organism evidence="2 3">
    <name type="scientific">Tritrichomonas musculus</name>
    <dbReference type="NCBI Taxonomy" id="1915356"/>
    <lineage>
        <taxon>Eukaryota</taxon>
        <taxon>Metamonada</taxon>
        <taxon>Parabasalia</taxon>
        <taxon>Tritrichomonadida</taxon>
        <taxon>Tritrichomonadidae</taxon>
        <taxon>Tritrichomonas</taxon>
    </lineage>
</organism>
<evidence type="ECO:0000313" key="3">
    <source>
        <dbReference type="Proteomes" id="UP001470230"/>
    </source>
</evidence>
<gene>
    <name evidence="1" type="ORF">M9Y10_021491</name>
    <name evidence="2" type="ORF">M9Y10_031062</name>
</gene>
<accession>A0ABR2H1P2</accession>
<evidence type="ECO:0000313" key="1">
    <source>
        <dbReference type="EMBL" id="KAK8834845.1"/>
    </source>
</evidence>
<comment type="caution">
    <text evidence="2">The sequence shown here is derived from an EMBL/GenBank/DDBJ whole genome shotgun (WGS) entry which is preliminary data.</text>
</comment>
<dbReference type="EMBL" id="JAPFFF010000288">
    <property type="protein sequence ID" value="KAK8834845.1"/>
    <property type="molecule type" value="Genomic_DNA"/>
</dbReference>
<dbReference type="EMBL" id="JAPFFF010000048">
    <property type="protein sequence ID" value="KAK8840124.1"/>
    <property type="molecule type" value="Genomic_DNA"/>
</dbReference>
<keyword evidence="3" id="KW-1185">Reference proteome</keyword>
<dbReference type="Proteomes" id="UP001470230">
    <property type="component" value="Unassembled WGS sequence"/>
</dbReference>